<proteinExistence type="predicted"/>
<evidence type="ECO:0000313" key="2">
    <source>
        <dbReference type="EMBL" id="MBW4563431.1"/>
    </source>
</evidence>
<dbReference type="AlphaFoldDB" id="A0A951UHS8"/>
<comment type="caution">
    <text evidence="2">The sequence shown here is derived from an EMBL/GenBank/DDBJ whole genome shotgun (WGS) entry which is preliminary data.</text>
</comment>
<organism evidence="2 3">
    <name type="scientific">Mojavia pulchra JT2-VF2</name>
    <dbReference type="NCBI Taxonomy" id="287848"/>
    <lineage>
        <taxon>Bacteria</taxon>
        <taxon>Bacillati</taxon>
        <taxon>Cyanobacteriota</taxon>
        <taxon>Cyanophyceae</taxon>
        <taxon>Nostocales</taxon>
        <taxon>Nostocaceae</taxon>
    </lineage>
</organism>
<keyword evidence="1" id="KW-0812">Transmembrane</keyword>
<dbReference type="EMBL" id="JAHHHN010000013">
    <property type="protein sequence ID" value="MBW4563431.1"/>
    <property type="molecule type" value="Genomic_DNA"/>
</dbReference>
<gene>
    <name evidence="2" type="ORF">KME32_20250</name>
</gene>
<protein>
    <submittedName>
        <fullName evidence="2">Uncharacterized protein</fullName>
    </submittedName>
</protein>
<dbReference type="Proteomes" id="UP000715781">
    <property type="component" value="Unassembled WGS sequence"/>
</dbReference>
<accession>A0A951UHS8</accession>
<keyword evidence="1" id="KW-0472">Membrane</keyword>
<dbReference type="Gene3D" id="2.60.120.430">
    <property type="entry name" value="Galactose-binding lectin"/>
    <property type="match status" value="1"/>
</dbReference>
<name>A0A951UHS8_9NOST</name>
<reference evidence="2" key="2">
    <citation type="journal article" date="2022" name="Microbiol. Resour. Announc.">
        <title>Metagenome Sequencing to Explore Phylogenomics of Terrestrial Cyanobacteria.</title>
        <authorList>
            <person name="Ward R.D."/>
            <person name="Stajich J.E."/>
            <person name="Johansen J.R."/>
            <person name="Huntemann M."/>
            <person name="Clum A."/>
            <person name="Foster B."/>
            <person name="Foster B."/>
            <person name="Roux S."/>
            <person name="Palaniappan K."/>
            <person name="Varghese N."/>
            <person name="Mukherjee S."/>
            <person name="Reddy T.B.K."/>
            <person name="Daum C."/>
            <person name="Copeland A."/>
            <person name="Chen I.A."/>
            <person name="Ivanova N.N."/>
            <person name="Kyrpides N.C."/>
            <person name="Shapiro N."/>
            <person name="Eloe-Fadrosh E.A."/>
            <person name="Pietrasiak N."/>
        </authorList>
    </citation>
    <scope>NUCLEOTIDE SEQUENCE</scope>
    <source>
        <strain evidence="2">JT2-VF2</strain>
    </source>
</reference>
<feature type="transmembrane region" description="Helical" evidence="1">
    <location>
        <begin position="12"/>
        <end position="36"/>
    </location>
</feature>
<keyword evidence="1" id="KW-1133">Transmembrane helix</keyword>
<evidence type="ECO:0000256" key="1">
    <source>
        <dbReference type="SAM" id="Phobius"/>
    </source>
</evidence>
<evidence type="ECO:0000313" key="3">
    <source>
        <dbReference type="Proteomes" id="UP000715781"/>
    </source>
</evidence>
<reference evidence="2" key="1">
    <citation type="submission" date="2021-05" db="EMBL/GenBank/DDBJ databases">
        <authorList>
            <person name="Pietrasiak N."/>
            <person name="Ward R."/>
            <person name="Stajich J.E."/>
            <person name="Kurbessoian T."/>
        </authorList>
    </citation>
    <scope>NUCLEOTIDE SEQUENCE</scope>
    <source>
        <strain evidence="2">JT2-VF2</strain>
    </source>
</reference>
<sequence length="186" mass="19965">MSDDTKQSNNFWTTFPGILTGLAAVITAVAGSAGLINAVKPTNPATNPTVETVKTKVLDVYADSMQGTEFTNKQDKSLQIKFKADGKWQAIPEGYTGAGIPEHAKGYISAKGDPDFLSNTTQCSRFPLGALVVKSDGSKCIAYGEEGSFELGPKETVYFLMNDVPNRQLYDDNKGSLKVNLSISND</sequence>